<dbReference type="PANTHER" id="PTHR30388">
    <property type="entry name" value="ALDEHYDE OXIDOREDUCTASE MOLYBDENUM COFACTOR ASSEMBLY PROTEIN"/>
    <property type="match status" value="1"/>
</dbReference>
<keyword evidence="4" id="KW-1185">Reference proteome</keyword>
<sequence>MAEVAGFLSAHPDAVLVRLEGVQGSAPREAGAWMLVAAGACFGMIGGGRLEFDAIAAARAMLDGGASEVRLRMVLGPDSGQCCGGRVGLVLRRLDPAARAALLREEEAGQDARPQVLILGAGHVGRALAGLTAQMPVRTLLIDSRAEQIAQAPAGVEARLTPLPEAEIRAAPPGAAHVVLTHDHGLDFLLVAEALARGDAAYVGMIGSATKRARLLRFLAERDVPPAGLTCPIGAAGAGDKRPAVIAAFVLAEIMAALGARAAQAACIAADI</sequence>
<feature type="domain" description="XdhC Rossmann" evidence="2">
    <location>
        <begin position="116"/>
        <end position="254"/>
    </location>
</feature>
<dbReference type="InterPro" id="IPR003777">
    <property type="entry name" value="XdhC_CoxI"/>
</dbReference>
<comment type="caution">
    <text evidence="3">The sequence shown here is derived from an EMBL/GenBank/DDBJ whole genome shotgun (WGS) entry which is preliminary data.</text>
</comment>
<dbReference type="PANTHER" id="PTHR30388:SF6">
    <property type="entry name" value="XANTHINE DEHYDROGENASE SUBUNIT A-RELATED"/>
    <property type="match status" value="1"/>
</dbReference>
<evidence type="ECO:0000259" key="1">
    <source>
        <dbReference type="Pfam" id="PF02625"/>
    </source>
</evidence>
<proteinExistence type="predicted"/>
<dbReference type="RefSeq" id="WP_343030872.1">
    <property type="nucleotide sequence ID" value="NZ_BAAADI010000004.1"/>
</dbReference>
<organism evidence="3 4">
    <name type="scientific">Rhodovulum strictum</name>
    <dbReference type="NCBI Taxonomy" id="58314"/>
    <lineage>
        <taxon>Bacteria</taxon>
        <taxon>Pseudomonadati</taxon>
        <taxon>Pseudomonadota</taxon>
        <taxon>Alphaproteobacteria</taxon>
        <taxon>Rhodobacterales</taxon>
        <taxon>Paracoccaceae</taxon>
        <taxon>Rhodovulum</taxon>
    </lineage>
</organism>
<dbReference type="Pfam" id="PF13478">
    <property type="entry name" value="XdhC_C"/>
    <property type="match status" value="1"/>
</dbReference>
<dbReference type="InterPro" id="IPR014308">
    <property type="entry name" value="Xanthine_DH_XdhC"/>
</dbReference>
<dbReference type="AlphaFoldDB" id="A0A844B6I8"/>
<accession>A0A844B6I8</accession>
<evidence type="ECO:0000313" key="3">
    <source>
        <dbReference type="EMBL" id="MRH21996.1"/>
    </source>
</evidence>
<protein>
    <submittedName>
        <fullName evidence="3">Xanthine dehydrogenase accessory protein XdhC</fullName>
    </submittedName>
</protein>
<dbReference type="InterPro" id="IPR027051">
    <property type="entry name" value="XdhC_Rossmann_dom"/>
</dbReference>
<dbReference type="EMBL" id="WJPO01000022">
    <property type="protein sequence ID" value="MRH21996.1"/>
    <property type="molecule type" value="Genomic_DNA"/>
</dbReference>
<dbReference type="Gene3D" id="3.40.50.720">
    <property type="entry name" value="NAD(P)-binding Rossmann-like Domain"/>
    <property type="match status" value="1"/>
</dbReference>
<name>A0A844B6I8_9RHOB</name>
<gene>
    <name evidence="3" type="primary">xdhC</name>
    <name evidence="3" type="ORF">GH815_13430</name>
</gene>
<dbReference type="InterPro" id="IPR052698">
    <property type="entry name" value="MoCofactor_Util/Proc"/>
</dbReference>
<dbReference type="SUPFAM" id="SSF51735">
    <property type="entry name" value="NAD(P)-binding Rossmann-fold domains"/>
    <property type="match status" value="1"/>
</dbReference>
<evidence type="ECO:0000313" key="4">
    <source>
        <dbReference type="Proteomes" id="UP000466730"/>
    </source>
</evidence>
<feature type="domain" description="XdhC- CoxI" evidence="1">
    <location>
        <begin position="10"/>
        <end position="68"/>
    </location>
</feature>
<dbReference type="Proteomes" id="UP000466730">
    <property type="component" value="Unassembled WGS sequence"/>
</dbReference>
<evidence type="ECO:0000259" key="2">
    <source>
        <dbReference type="Pfam" id="PF13478"/>
    </source>
</evidence>
<dbReference type="NCBIfam" id="TIGR02964">
    <property type="entry name" value="xanthine_xdhC"/>
    <property type="match status" value="1"/>
</dbReference>
<dbReference type="InterPro" id="IPR036291">
    <property type="entry name" value="NAD(P)-bd_dom_sf"/>
</dbReference>
<reference evidence="3 4" key="1">
    <citation type="submission" date="2019-11" db="EMBL/GenBank/DDBJ databases">
        <title>Draft Whole-Genome sequence of the marine photosynthetic bacterium Rhodovulum strictum DSM 11289.</title>
        <authorList>
            <person name="Kyndt J.A."/>
            <person name="Meyer T.E."/>
        </authorList>
    </citation>
    <scope>NUCLEOTIDE SEQUENCE [LARGE SCALE GENOMIC DNA]</scope>
    <source>
        <strain evidence="3 4">DSM 11289</strain>
    </source>
</reference>
<dbReference type="Pfam" id="PF02625">
    <property type="entry name" value="XdhC_CoxI"/>
    <property type="match status" value="1"/>
</dbReference>